<dbReference type="RefSeq" id="WP_021728616.1">
    <property type="nucleotide sequence ID" value="NZ_CP059976.1"/>
</dbReference>
<evidence type="ECO:0000313" key="1">
    <source>
        <dbReference type="EMBL" id="OUA13306.1"/>
    </source>
</evidence>
<comment type="caution">
    <text evidence="1">The sequence shown here is derived from an EMBL/GenBank/DDBJ whole genome shotgun (WGS) entry which is preliminary data.</text>
</comment>
<gene>
    <name evidence="1" type="ORF">BK775_36860</name>
</gene>
<name>A0A9X6KIY5_BACTU</name>
<organism evidence="1 2">
    <name type="scientific">Bacillus thuringiensis</name>
    <dbReference type="NCBI Taxonomy" id="1428"/>
    <lineage>
        <taxon>Bacteria</taxon>
        <taxon>Bacillati</taxon>
        <taxon>Bacillota</taxon>
        <taxon>Bacilli</taxon>
        <taxon>Bacillales</taxon>
        <taxon>Bacillaceae</taxon>
        <taxon>Bacillus</taxon>
        <taxon>Bacillus cereus group</taxon>
    </lineage>
</organism>
<dbReference type="AlphaFoldDB" id="A0A9X6KIY5"/>
<accession>A0A9X6KIY5</accession>
<protein>
    <submittedName>
        <fullName evidence="1">Uncharacterized protein</fullName>
    </submittedName>
</protein>
<evidence type="ECO:0000313" key="2">
    <source>
        <dbReference type="Proteomes" id="UP000195077"/>
    </source>
</evidence>
<dbReference type="EMBL" id="NFEN01000251">
    <property type="protein sequence ID" value="OUA13306.1"/>
    <property type="molecule type" value="Genomic_DNA"/>
</dbReference>
<dbReference type="Proteomes" id="UP000195077">
    <property type="component" value="Unassembled WGS sequence"/>
</dbReference>
<proteinExistence type="predicted"/>
<reference evidence="1 2" key="1">
    <citation type="submission" date="2016-10" db="EMBL/GenBank/DDBJ databases">
        <title>Comparative genomics of Bacillus thuringiensis reveals a path to pathogens against multiple invertebrate hosts.</title>
        <authorList>
            <person name="Zheng J."/>
            <person name="Gao Q."/>
            <person name="Liu H."/>
            <person name="Peng D."/>
            <person name="Ruan L."/>
            <person name="Sun M."/>
        </authorList>
    </citation>
    <scope>NUCLEOTIDE SEQUENCE [LARGE SCALE GENOMIC DNA]</scope>
    <source>
        <strain evidence="1">I13</strain>
    </source>
</reference>
<sequence length="474" mass="56303">MPISEKIVISKTARDLFVNRNNRALLIYSQHPKEKFPILYKLAKIHLNSNARDIDKVFETLQRKEILLLNEMLGNVINICRNEWIGDVDPYAIIENEKERKTCSLCKQKNNKLVFHIKNKFNGRRINVGSSCINDFSSLEYPSGVSKKEVMRSANQKYKLQNLIFMFPGIEGIVNNWEKELEIYEILIPHEIEQEYLETGEKLRNSYDNYINGKVNKIDAGTIKKYLNDRKEFLAKMSKYEELNKNQDFIVTRKMVNWLQRRHDFKTIEILKIKGYITKESAYKVLEPNFIESLIPKFNLHFQKNNIQIVSYNKEYSYFKIKPFYNLNFHLKISCSKLIRTFSSLIFDNKPNIAPSLKNIFQTAELFSEVEQEIVINELNRIKSNITMKLLHFGYDYDHFEYNELDLFDKRINKFIVVKMNKFLEEFKGVAFGLMNPKEIEKYVDYELSGNSKAYTHEELWAIRDRRDDTIEEN</sequence>